<evidence type="ECO:0000256" key="1">
    <source>
        <dbReference type="SAM" id="MobiDB-lite"/>
    </source>
</evidence>
<feature type="region of interest" description="Disordered" evidence="1">
    <location>
        <begin position="165"/>
        <end position="384"/>
    </location>
</feature>
<evidence type="ECO:0000256" key="2">
    <source>
        <dbReference type="SAM" id="SignalP"/>
    </source>
</evidence>
<comment type="caution">
    <text evidence="3">The sequence shown here is derived from an EMBL/GenBank/DDBJ whole genome shotgun (WGS) entry which is preliminary data.</text>
</comment>
<feature type="compositionally biased region" description="Low complexity" evidence="1">
    <location>
        <begin position="33"/>
        <end position="52"/>
    </location>
</feature>
<feature type="compositionally biased region" description="Gly residues" evidence="1">
    <location>
        <begin position="294"/>
        <end position="303"/>
    </location>
</feature>
<keyword evidence="4" id="KW-1185">Reference proteome</keyword>
<feature type="chain" id="PRO_5005856848" evidence="2">
    <location>
        <begin position="24"/>
        <end position="384"/>
    </location>
</feature>
<gene>
    <name evidence="3" type="ORF">AB675_1258</name>
</gene>
<feature type="signal peptide" evidence="2">
    <location>
        <begin position="1"/>
        <end position="23"/>
    </location>
</feature>
<dbReference type="GeneID" id="28733014"/>
<evidence type="ECO:0000313" key="4">
    <source>
        <dbReference type="Proteomes" id="UP000038010"/>
    </source>
</evidence>
<protein>
    <submittedName>
        <fullName evidence="3">Uncharacterized protein</fullName>
    </submittedName>
</protein>
<reference evidence="3 4" key="1">
    <citation type="submission" date="2015-06" db="EMBL/GenBank/DDBJ databases">
        <title>Draft genome of the ant-associated black yeast Phialophora attae CBS 131958.</title>
        <authorList>
            <person name="Moreno L.F."/>
            <person name="Stielow B.J."/>
            <person name="de Hoog S."/>
            <person name="Vicente V.A."/>
            <person name="Weiss V.A."/>
            <person name="de Vries M."/>
            <person name="Cruz L.M."/>
            <person name="Souza E.M."/>
        </authorList>
    </citation>
    <scope>NUCLEOTIDE SEQUENCE [LARGE SCALE GENOMIC DNA]</scope>
    <source>
        <strain evidence="3 4">CBS 131958</strain>
    </source>
</reference>
<evidence type="ECO:0000313" key="3">
    <source>
        <dbReference type="EMBL" id="KPI35758.1"/>
    </source>
</evidence>
<dbReference type="EMBL" id="LFJN01000037">
    <property type="protein sequence ID" value="KPI35758.1"/>
    <property type="molecule type" value="Genomic_DNA"/>
</dbReference>
<proteinExistence type="predicted"/>
<feature type="compositionally biased region" description="Basic and acidic residues" evidence="1">
    <location>
        <begin position="338"/>
        <end position="360"/>
    </location>
</feature>
<dbReference type="AlphaFoldDB" id="A0A0N0NIH8"/>
<feature type="region of interest" description="Disordered" evidence="1">
    <location>
        <begin position="25"/>
        <end position="52"/>
    </location>
</feature>
<dbReference type="RefSeq" id="XP_017995721.1">
    <property type="nucleotide sequence ID" value="XM_018141134.1"/>
</dbReference>
<name>A0A0N0NIH8_9EURO</name>
<sequence>MRSSTRLTSSAALLLASTPLINASPHPIDKRQAAAPATTPSPSTDPPDATSTENSVLLTIQLDSSLSSTTTLTVPLDTVALSNFMQRATFGTSLTAPGIFCGAFQDTGASVLIGSIFDSAQPGQFQAQGRPSLAESYYCSRNKIAVERRVKETVVVGGEGSYAWKMEGQERQHGQPPVGGGGGGDTVARPFSAPPVVGAGGGDTASRPTVAGGADGGDKGWEPGKGQDPKHEYTHMAGAPQPTPDSGGGDKGAQNYDDKPWEHGQGQDPKHVYTHVQGSAPQPTVAWAKPPQGGQYGGGGGDKGYNPNNQYGGDDKPDGGAPSQPQQTGDAKPWGSKGIDEKTSYQPRPSDHVEEGKGWEQGKGAGPAPGYQHMNGGTRSGYRL</sequence>
<accession>A0A0N0NIH8</accession>
<keyword evidence="2" id="KW-0732">Signal</keyword>
<dbReference type="Proteomes" id="UP000038010">
    <property type="component" value="Unassembled WGS sequence"/>
</dbReference>
<organism evidence="3 4">
    <name type="scientific">Cyphellophora attinorum</name>
    <dbReference type="NCBI Taxonomy" id="1664694"/>
    <lineage>
        <taxon>Eukaryota</taxon>
        <taxon>Fungi</taxon>
        <taxon>Dikarya</taxon>
        <taxon>Ascomycota</taxon>
        <taxon>Pezizomycotina</taxon>
        <taxon>Eurotiomycetes</taxon>
        <taxon>Chaetothyriomycetidae</taxon>
        <taxon>Chaetothyriales</taxon>
        <taxon>Cyphellophoraceae</taxon>
        <taxon>Cyphellophora</taxon>
    </lineage>
</organism>
<feature type="compositionally biased region" description="Basic and acidic residues" evidence="1">
    <location>
        <begin position="216"/>
        <end position="234"/>
    </location>
</feature>
<dbReference type="VEuPathDB" id="FungiDB:AB675_1258"/>